<keyword evidence="1" id="KW-0472">Membrane</keyword>
<evidence type="ECO:0000313" key="3">
    <source>
        <dbReference type="Proteomes" id="UP000326289"/>
    </source>
</evidence>
<feature type="non-terminal residue" evidence="2">
    <location>
        <position position="65"/>
    </location>
</feature>
<evidence type="ECO:0000256" key="1">
    <source>
        <dbReference type="SAM" id="Phobius"/>
    </source>
</evidence>
<dbReference type="EMBL" id="ML732838">
    <property type="protein sequence ID" value="KAB8269895.1"/>
    <property type="molecule type" value="Genomic_DNA"/>
</dbReference>
<gene>
    <name evidence="2" type="ORF">BDV30DRAFT_215984</name>
</gene>
<keyword evidence="1" id="KW-1133">Transmembrane helix</keyword>
<reference evidence="2 3" key="1">
    <citation type="submission" date="2019-04" db="EMBL/GenBank/DDBJ databases">
        <title>Fungal friends and foes A comparative genomics study of 23 Aspergillus species from section Flavi.</title>
        <authorList>
            <consortium name="DOE Joint Genome Institute"/>
            <person name="Kjaerbolling I."/>
            <person name="Vesth T.C."/>
            <person name="Frisvad J.C."/>
            <person name="Nybo J.L."/>
            <person name="Theobald S."/>
            <person name="Kildgaard S."/>
            <person name="Petersen T.I."/>
            <person name="Kuo A."/>
            <person name="Sato A."/>
            <person name="Lyhne E.K."/>
            <person name="Kogle M.E."/>
            <person name="Wiebenga A."/>
            <person name="Kun R.S."/>
            <person name="Lubbers R.J."/>
            <person name="Makela M.R."/>
            <person name="Barry K."/>
            <person name="Chovatia M."/>
            <person name="Clum A."/>
            <person name="Daum C."/>
            <person name="Haridas S."/>
            <person name="He G."/>
            <person name="LaButti K."/>
            <person name="Lipzen A."/>
            <person name="Mondo S."/>
            <person name="Pangilinan J."/>
            <person name="Riley R."/>
            <person name="Salamov A."/>
            <person name="Simmons B.A."/>
            <person name="Magnuson J.K."/>
            <person name="Henrissat B."/>
            <person name="Mortensen U.H."/>
            <person name="Larsen T.O."/>
            <person name="De vries R.P."/>
            <person name="Grigoriev I.V."/>
            <person name="Machida M."/>
            <person name="Baker S.E."/>
            <person name="Andersen M.R."/>
        </authorList>
    </citation>
    <scope>NUCLEOTIDE SEQUENCE [LARGE SCALE GENOMIC DNA]</scope>
    <source>
        <strain evidence="2 3">CBS 117635</strain>
    </source>
</reference>
<keyword evidence="3" id="KW-1185">Reference proteome</keyword>
<proteinExistence type="predicted"/>
<evidence type="ECO:0000313" key="2">
    <source>
        <dbReference type="EMBL" id="KAB8269895.1"/>
    </source>
</evidence>
<dbReference type="Proteomes" id="UP000326289">
    <property type="component" value="Unassembled WGS sequence"/>
</dbReference>
<organism evidence="2 3">
    <name type="scientific">Aspergillus minisclerotigenes</name>
    <dbReference type="NCBI Taxonomy" id="656917"/>
    <lineage>
        <taxon>Eukaryota</taxon>
        <taxon>Fungi</taxon>
        <taxon>Dikarya</taxon>
        <taxon>Ascomycota</taxon>
        <taxon>Pezizomycotina</taxon>
        <taxon>Eurotiomycetes</taxon>
        <taxon>Eurotiomycetidae</taxon>
        <taxon>Eurotiales</taxon>
        <taxon>Aspergillaceae</taxon>
        <taxon>Aspergillus</taxon>
        <taxon>Aspergillus subgen. Circumdati</taxon>
    </lineage>
</organism>
<feature type="transmembrane region" description="Helical" evidence="1">
    <location>
        <begin position="25"/>
        <end position="46"/>
    </location>
</feature>
<protein>
    <submittedName>
        <fullName evidence="2">Uncharacterized protein</fullName>
    </submittedName>
</protein>
<sequence length="65" mass="7478">MAWYDTCIRLNYGGYRLAKDQASRINVPLFVCCACVLAQDVFGYVIRARSRTRLCGKPFMLRGRL</sequence>
<dbReference type="AlphaFoldDB" id="A0A5N6IU66"/>
<keyword evidence="1" id="KW-0812">Transmembrane</keyword>
<name>A0A5N6IU66_9EURO</name>
<accession>A0A5N6IU66</accession>